<dbReference type="WBParaSite" id="ECPE_0001048701-mRNA-1">
    <property type="protein sequence ID" value="ECPE_0001048701-mRNA-1"/>
    <property type="gene ID" value="ECPE_0001048701"/>
</dbReference>
<proteinExistence type="predicted"/>
<protein>
    <submittedName>
        <fullName evidence="2">PHTB1_C domain-containing protein</fullName>
    </submittedName>
</protein>
<feature type="compositionally biased region" description="Low complexity" evidence="1">
    <location>
        <begin position="131"/>
        <end position="143"/>
    </location>
</feature>
<feature type="region of interest" description="Disordered" evidence="1">
    <location>
        <begin position="131"/>
        <end position="151"/>
    </location>
</feature>
<accession>A0A183AU20</accession>
<organism evidence="2">
    <name type="scientific">Echinostoma caproni</name>
    <dbReference type="NCBI Taxonomy" id="27848"/>
    <lineage>
        <taxon>Eukaryota</taxon>
        <taxon>Metazoa</taxon>
        <taxon>Spiralia</taxon>
        <taxon>Lophotrochozoa</taxon>
        <taxon>Platyhelminthes</taxon>
        <taxon>Trematoda</taxon>
        <taxon>Digenea</taxon>
        <taxon>Plagiorchiida</taxon>
        <taxon>Echinostomata</taxon>
        <taxon>Echinostomatoidea</taxon>
        <taxon>Echinostomatidae</taxon>
        <taxon>Echinostoma</taxon>
    </lineage>
</organism>
<feature type="region of interest" description="Disordered" evidence="1">
    <location>
        <begin position="39"/>
        <end position="60"/>
    </location>
</feature>
<evidence type="ECO:0000256" key="1">
    <source>
        <dbReference type="SAM" id="MobiDB-lite"/>
    </source>
</evidence>
<evidence type="ECO:0000313" key="2">
    <source>
        <dbReference type="WBParaSite" id="ECPE_0001048701-mRNA-1"/>
    </source>
</evidence>
<dbReference type="AlphaFoldDB" id="A0A183AU20"/>
<sequence>LGNPLFEHLPKEYLEPNEVSACSEAIDKLFNSLKHNVSLSSDTRKPGPKRLTERSSEKTHGELGEICSQARICGKVLCSLKTAQALPVAPSLQAEAVALAVELDHLLSIYSNLSTEHDSLLRHWRTILNSSSSATGDSGSRSTNGNNGTERPFALMDLTEMVTVAVNHMAFVQLLRNTKRTRVNSDAGKLEFVGVATADAKGMCQLYRSLKDKDKEKTAT</sequence>
<reference evidence="2" key="1">
    <citation type="submission" date="2016-06" db="UniProtKB">
        <authorList>
            <consortium name="WormBaseParasite"/>
        </authorList>
    </citation>
    <scope>IDENTIFICATION</scope>
</reference>
<name>A0A183AU20_9TREM</name>
<feature type="compositionally biased region" description="Basic and acidic residues" evidence="1">
    <location>
        <begin position="42"/>
        <end position="60"/>
    </location>
</feature>